<keyword evidence="4" id="KW-0418">Kinase</keyword>
<dbReference type="STRING" id="4795.A0A225UH95"/>
<evidence type="ECO:0000313" key="4">
    <source>
        <dbReference type="EMBL" id="OWY92464.1"/>
    </source>
</evidence>
<dbReference type="InterPro" id="IPR000719">
    <property type="entry name" value="Prot_kinase_dom"/>
</dbReference>
<reference evidence="5" key="1">
    <citation type="submission" date="2017-03" db="EMBL/GenBank/DDBJ databases">
        <title>Phytopthora megakarya and P. palmivora, two closely related causual agents of cacao black pod achieved similar genome size and gene model numbers by different mechanisms.</title>
        <authorList>
            <person name="Ali S."/>
            <person name="Shao J."/>
            <person name="Larry D.J."/>
            <person name="Kronmiller B."/>
            <person name="Shen D."/>
            <person name="Strem M.D."/>
            <person name="Melnick R.L."/>
            <person name="Guiltinan M.J."/>
            <person name="Tyler B.M."/>
            <person name="Meinhardt L.W."/>
            <person name="Bailey B.A."/>
        </authorList>
    </citation>
    <scope>NUCLEOTIDE SEQUENCE [LARGE SCALE GENOMIC DNA]</scope>
    <source>
        <strain evidence="5">zdho120</strain>
    </source>
</reference>
<keyword evidence="2" id="KW-0067">ATP-binding</keyword>
<proteinExistence type="predicted"/>
<name>A0A225UH95_9STRA</name>
<keyword evidence="4" id="KW-0723">Serine/threonine-protein kinase</keyword>
<keyword evidence="4" id="KW-0808">Transferase</keyword>
<keyword evidence="5" id="KW-1185">Reference proteome</keyword>
<organism evidence="4 5">
    <name type="scientific">Phytophthora megakarya</name>
    <dbReference type="NCBI Taxonomy" id="4795"/>
    <lineage>
        <taxon>Eukaryota</taxon>
        <taxon>Sar</taxon>
        <taxon>Stramenopiles</taxon>
        <taxon>Oomycota</taxon>
        <taxon>Peronosporomycetes</taxon>
        <taxon>Peronosporales</taxon>
        <taxon>Peronosporaceae</taxon>
        <taxon>Phytophthora</taxon>
    </lineage>
</organism>
<dbReference type="Gene3D" id="3.30.200.20">
    <property type="entry name" value="Phosphorylase Kinase, domain 1"/>
    <property type="match status" value="1"/>
</dbReference>
<dbReference type="InterPro" id="IPR001245">
    <property type="entry name" value="Ser-Thr/Tyr_kinase_cat_dom"/>
</dbReference>
<dbReference type="InterPro" id="IPR050198">
    <property type="entry name" value="Non-receptor_tyrosine_kinases"/>
</dbReference>
<dbReference type="SUPFAM" id="SSF56112">
    <property type="entry name" value="Protein kinase-like (PK-like)"/>
    <property type="match status" value="1"/>
</dbReference>
<dbReference type="GO" id="GO:0005524">
    <property type="term" value="F:ATP binding"/>
    <property type="evidence" value="ECO:0007669"/>
    <property type="project" value="UniProtKB-KW"/>
</dbReference>
<keyword evidence="1" id="KW-0547">Nucleotide-binding</keyword>
<dbReference type="InterPro" id="IPR011009">
    <property type="entry name" value="Kinase-like_dom_sf"/>
</dbReference>
<dbReference type="Pfam" id="PF07714">
    <property type="entry name" value="PK_Tyr_Ser-Thr"/>
    <property type="match status" value="1"/>
</dbReference>
<dbReference type="GO" id="GO:0004674">
    <property type="term" value="F:protein serine/threonine kinase activity"/>
    <property type="evidence" value="ECO:0007669"/>
    <property type="project" value="UniProtKB-KW"/>
</dbReference>
<evidence type="ECO:0000259" key="3">
    <source>
        <dbReference type="PROSITE" id="PS50011"/>
    </source>
</evidence>
<sequence>MREHQQLCTHVCTRLDEISHSRNISLDQREPFRCQLGGIVANFVHFLLKRSDLSFIKRLANNRKVERRLFHFHEALDQLQQLIQSDVQDWKHQWDIDRQLKLEEFEALANNKQVLVSEKGSISFMEGLFMLKFELDYKADQYTADSIATEHLQLMRRTLTKLVRMSNVKLPSIPDWFIPRDDVEFDADASFDCGSYGSVHRGTWTNGATGGKGAKVVIKCLLVDDDAAKESFYKEVDVWRQLDHPHVLKFYGACHPWV</sequence>
<evidence type="ECO:0000256" key="2">
    <source>
        <dbReference type="ARBA" id="ARBA00022840"/>
    </source>
</evidence>
<dbReference type="Proteomes" id="UP000198211">
    <property type="component" value="Unassembled WGS sequence"/>
</dbReference>
<dbReference type="PANTHER" id="PTHR24418">
    <property type="entry name" value="TYROSINE-PROTEIN KINASE"/>
    <property type="match status" value="1"/>
</dbReference>
<comment type="caution">
    <text evidence="4">The sequence shown here is derived from an EMBL/GenBank/DDBJ whole genome shotgun (WGS) entry which is preliminary data.</text>
</comment>
<dbReference type="EMBL" id="NBNE01018003">
    <property type="protein sequence ID" value="OWY92464.1"/>
    <property type="molecule type" value="Genomic_DNA"/>
</dbReference>
<dbReference type="PROSITE" id="PS50011">
    <property type="entry name" value="PROTEIN_KINASE_DOM"/>
    <property type="match status" value="1"/>
</dbReference>
<evidence type="ECO:0000313" key="5">
    <source>
        <dbReference type="Proteomes" id="UP000198211"/>
    </source>
</evidence>
<gene>
    <name evidence="4" type="ORF">PHMEG_00038534</name>
</gene>
<dbReference type="AlphaFoldDB" id="A0A225UH95"/>
<feature type="domain" description="Protein kinase" evidence="3">
    <location>
        <begin position="185"/>
        <end position="258"/>
    </location>
</feature>
<dbReference type="OrthoDB" id="4062651at2759"/>
<evidence type="ECO:0000256" key="1">
    <source>
        <dbReference type="ARBA" id="ARBA00022741"/>
    </source>
</evidence>
<accession>A0A225UH95</accession>
<protein>
    <submittedName>
        <fullName evidence="4">Serine/threonine protein kinase</fullName>
    </submittedName>
</protein>